<reference evidence="5" key="2">
    <citation type="submission" date="2023-05" db="EMBL/GenBank/DDBJ databases">
        <authorList>
            <consortium name="Lawrence Berkeley National Laboratory"/>
            <person name="Steindorff A."/>
            <person name="Hensen N."/>
            <person name="Bonometti L."/>
            <person name="Westerberg I."/>
            <person name="Brannstrom I.O."/>
            <person name="Guillou S."/>
            <person name="Cros-Aarteil S."/>
            <person name="Calhoun S."/>
            <person name="Haridas S."/>
            <person name="Kuo A."/>
            <person name="Mondo S."/>
            <person name="Pangilinan J."/>
            <person name="Riley R."/>
            <person name="Labutti K."/>
            <person name="Andreopoulos B."/>
            <person name="Lipzen A."/>
            <person name="Chen C."/>
            <person name="Yanf M."/>
            <person name="Daum C."/>
            <person name="Ng V."/>
            <person name="Clum A."/>
            <person name="Ohm R."/>
            <person name="Martin F."/>
            <person name="Silar P."/>
            <person name="Natvig D."/>
            <person name="Lalanne C."/>
            <person name="Gautier V."/>
            <person name="Ament-Velasquez S.L."/>
            <person name="Kruys A."/>
            <person name="Hutchinson M.I."/>
            <person name="Powell A.J."/>
            <person name="Barry K."/>
            <person name="Miller A.N."/>
            <person name="Grigoriev I.V."/>
            <person name="Debuchy R."/>
            <person name="Gladieux P."/>
            <person name="Thoren M.H."/>
            <person name="Johannesson H."/>
        </authorList>
    </citation>
    <scope>NUCLEOTIDE SEQUENCE</scope>
    <source>
        <strain evidence="5">CBS 757.83</strain>
    </source>
</reference>
<dbReference type="GO" id="GO:0016740">
    <property type="term" value="F:transferase activity"/>
    <property type="evidence" value="ECO:0007669"/>
    <property type="project" value="UniProtKB-KW"/>
</dbReference>
<evidence type="ECO:0000313" key="5">
    <source>
        <dbReference type="EMBL" id="KAK4105050.1"/>
    </source>
</evidence>
<feature type="compositionally biased region" description="Polar residues" evidence="4">
    <location>
        <begin position="676"/>
        <end position="707"/>
    </location>
</feature>
<dbReference type="Proteomes" id="UP001305647">
    <property type="component" value="Unassembled WGS sequence"/>
</dbReference>
<comment type="cofactor">
    <cofactor evidence="1">
        <name>pyridoxal 5'-phosphate</name>
        <dbReference type="ChEBI" id="CHEBI:597326"/>
    </cofactor>
</comment>
<keyword evidence="2" id="KW-0663">Pyridoxal phosphate</keyword>
<dbReference type="InterPro" id="IPR050477">
    <property type="entry name" value="GrpII_AminoAcid_Decarb"/>
</dbReference>
<gene>
    <name evidence="5" type="ORF">N658DRAFT_513791</name>
</gene>
<dbReference type="InterPro" id="IPR015421">
    <property type="entry name" value="PyrdxlP-dep_Trfase_major"/>
</dbReference>
<dbReference type="EMBL" id="MU863626">
    <property type="protein sequence ID" value="KAK4105050.1"/>
    <property type="molecule type" value="Genomic_DNA"/>
</dbReference>
<reference evidence="5" key="1">
    <citation type="journal article" date="2023" name="Mol. Phylogenet. Evol.">
        <title>Genome-scale phylogeny and comparative genomics of the fungal order Sordariales.</title>
        <authorList>
            <person name="Hensen N."/>
            <person name="Bonometti L."/>
            <person name="Westerberg I."/>
            <person name="Brannstrom I.O."/>
            <person name="Guillou S."/>
            <person name="Cros-Aarteil S."/>
            <person name="Calhoun S."/>
            <person name="Haridas S."/>
            <person name="Kuo A."/>
            <person name="Mondo S."/>
            <person name="Pangilinan J."/>
            <person name="Riley R."/>
            <person name="LaButti K."/>
            <person name="Andreopoulos B."/>
            <person name="Lipzen A."/>
            <person name="Chen C."/>
            <person name="Yan M."/>
            <person name="Daum C."/>
            <person name="Ng V."/>
            <person name="Clum A."/>
            <person name="Steindorff A."/>
            <person name="Ohm R.A."/>
            <person name="Martin F."/>
            <person name="Silar P."/>
            <person name="Natvig D.O."/>
            <person name="Lalanne C."/>
            <person name="Gautier V."/>
            <person name="Ament-Velasquez S.L."/>
            <person name="Kruys A."/>
            <person name="Hutchinson M.I."/>
            <person name="Powell A.J."/>
            <person name="Barry K."/>
            <person name="Miller A.N."/>
            <person name="Grigoriev I.V."/>
            <person name="Debuchy R."/>
            <person name="Gladieux P."/>
            <person name="Hiltunen Thoren M."/>
            <person name="Johannesson H."/>
        </authorList>
    </citation>
    <scope>NUCLEOTIDE SEQUENCE</scope>
    <source>
        <strain evidence="5">CBS 757.83</strain>
    </source>
</reference>
<keyword evidence="6" id="KW-1185">Reference proteome</keyword>
<accession>A0AAN6QB46</accession>
<dbReference type="SUPFAM" id="SSF53383">
    <property type="entry name" value="PLP-dependent transferases"/>
    <property type="match status" value="1"/>
</dbReference>
<evidence type="ECO:0000256" key="4">
    <source>
        <dbReference type="SAM" id="MobiDB-lite"/>
    </source>
</evidence>
<evidence type="ECO:0000256" key="3">
    <source>
        <dbReference type="ARBA" id="ARBA00023239"/>
    </source>
</evidence>
<proteinExistence type="predicted"/>
<dbReference type="PANTHER" id="PTHR42735">
    <property type="match status" value="1"/>
</dbReference>
<evidence type="ECO:0000256" key="1">
    <source>
        <dbReference type="ARBA" id="ARBA00001933"/>
    </source>
</evidence>
<feature type="region of interest" description="Disordered" evidence="4">
    <location>
        <begin position="674"/>
        <end position="708"/>
    </location>
</feature>
<comment type="caution">
    <text evidence="5">The sequence shown here is derived from an EMBL/GenBank/DDBJ whole genome shotgun (WGS) entry which is preliminary data.</text>
</comment>
<dbReference type="PANTHER" id="PTHR42735:SF4">
    <property type="entry name" value="PYRIDOXAL PHOSPHATE-DEPENDENT DECARBOXYLASE FAMILY PROTEIN"/>
    <property type="match status" value="1"/>
</dbReference>
<evidence type="ECO:0000256" key="2">
    <source>
        <dbReference type="ARBA" id="ARBA00022898"/>
    </source>
</evidence>
<keyword evidence="3" id="KW-0456">Lyase</keyword>
<dbReference type="InterPro" id="IPR015424">
    <property type="entry name" value="PyrdxlP-dep_Trfase"/>
</dbReference>
<evidence type="ECO:0000313" key="6">
    <source>
        <dbReference type="Proteomes" id="UP001305647"/>
    </source>
</evidence>
<dbReference type="Gene3D" id="3.40.640.10">
    <property type="entry name" value="Type I PLP-dependent aspartate aminotransferase-like (Major domain)"/>
    <property type="match status" value="1"/>
</dbReference>
<dbReference type="AlphaFoldDB" id="A0AAN6QB46"/>
<organism evidence="5 6">
    <name type="scientific">Parathielavia hyrcaniae</name>
    <dbReference type="NCBI Taxonomy" id="113614"/>
    <lineage>
        <taxon>Eukaryota</taxon>
        <taxon>Fungi</taxon>
        <taxon>Dikarya</taxon>
        <taxon>Ascomycota</taxon>
        <taxon>Pezizomycotina</taxon>
        <taxon>Sordariomycetes</taxon>
        <taxon>Sordariomycetidae</taxon>
        <taxon>Sordariales</taxon>
        <taxon>Chaetomiaceae</taxon>
        <taxon>Parathielavia</taxon>
    </lineage>
</organism>
<name>A0AAN6QB46_9PEZI</name>
<protein>
    <submittedName>
        <fullName evidence="5">PLP-dependent transferase</fullName>
    </submittedName>
</protein>
<sequence length="844" mass="94331">MSDEDDRAAHARVSSWFLGPRAENFDVLSKLFNKVLNDQRVARERQYTLDPSFITKEMKELDPYKEGIVTLEKSVEGLSAMLGYTGSRATVDQPASWGHITCGGSVANLEAIWAIRNHKFYPFSLKWAIEEGNLNFLATLEPAFEVETCQGHKKKFLELLPWELLNLKPSTVLDIPTRLYNEYSISSSFLQDALKKYLIQSKGKEVLEKRYDIKPGRFLISATKHYSWPKGGAITGIGSDNFVDIQVDDDARMCVKGLKVHLEKCCKEEIPVFGVARTEFQAGDHGLSFAIHADAAWGGYFASMIQEPPSRRDDGRGYVPVMPLQPYTINQLKSLRDADSITIDPHKSGYINYPAGGLCYRDARMRYLVTWTSPIQARCGRLATWLTHKTLGLHKNGHGRLLGEAVFTSTKLYYHWATMTKPDDLLIDVPLTRLPSEKLLGGDVESEKKRIRDKILGVDGKPNQDVGEANYLNQRIFAKTSGGDLTTKEVLVVQPHLFLTSSVFDDVTYGECLATLKKRLLQLDDGSTPCRGARGDMRFLVNETMSPWPTDSDFLQKLADSFRVVADFEARRCVKRKQLTPDNHGFVMQGLDRIYIVHLPMFHMANHRWQLIVTADYPPKIHELYRKLRAEHPGQFYTVATSRKPSSKTCSPATTSSAAWTRASRLTARSRSPRSNWTACASSSRGRWPTPRSTMSTRTACPSTSYGSPAEPHMDNVLRMAPNAMISADCIKLDFSLSDDQLAKGVVAVLDDILERSLQPLRLDEKKDAVLDAPGLGLKPQSTNKATVYSTYDEFKSDKGTPIAAGSITLQRKPFADWGLVNMDGADMPGADMPKMEKGGSSTD</sequence>
<keyword evidence="5" id="KW-0808">Transferase</keyword>